<dbReference type="RefSeq" id="WP_116847276.1">
    <property type="nucleotide sequence ID" value="NZ_QTJU01000003.1"/>
</dbReference>
<dbReference type="Pfam" id="PF13715">
    <property type="entry name" value="CarbopepD_reg_2"/>
    <property type="match status" value="1"/>
</dbReference>
<keyword evidence="2" id="KW-0645">Protease</keyword>
<protein>
    <submittedName>
        <fullName evidence="2">Carboxypeptidase-like regulatory domain-containing protein</fullName>
    </submittedName>
</protein>
<dbReference type="InterPro" id="IPR043741">
    <property type="entry name" value="DUF5686"/>
</dbReference>
<gene>
    <name evidence="2" type="ORF">DXN05_10850</name>
</gene>
<sequence length="828" mass="95689">MRPYLLITWLLLLCGTMHAQHKAISGKIVNRFNREPVAFASVYWKQAGFGCVSDSNGVFTLRTPVGTDTLVISFVGYATQNLPSAYVLNAPELLVQLETEAPRETAVVKSKFNKGLRWWRALVQHKVANTPRNFSLYYCELYNKMELDICNLDKEQFEKRKLLQPLAFVWNNVDSTSDTHPFIPVFLTEAVSDYYTSANPAKTREDIRALQTNGIKNETVLEYMGGLNQKINAYDDYFIIFGREFISPTSKAGDQYYNYKGADTQTIGGEKYFHLLFTPKHAGENVFSGDCWLHSGTWALQKITLETKDGININFVQRMSLVQEYRRLPGGEWVVAKDKAVVSLSPFSKNKLSFTGRKTWIYSNIRLNQPFIADKLERQTKTEQVTVADSAILAGKAYWAQQRPEALTVNEQHAAHLIDTLRELPAFKRLSNTVTFVVDGHKQYGKIEIGPWYQWFSRNQLENTRLRFDLGTTAAFSENLRLYGYLAYGFRDAKFKGKIAASFSFPGNHRWTIAPSYVHDLDNGRTRFHDEEIATDNLFSQLLRRQHIPQKFLGIDQLKLAITRRFSSDFSVQTHLSRSNYETFHPLPPKQQFSLLTNGEVTNTEAGVLFRYAPGEKTIFTHRNQHKLKSNLPVTELSYSFAIPDMMRSEYHYQKIGINISQQFRLPRWGQVTYMAYGGKIYGKQVPFMLLEIHPGNEIYYYSKDAFNLMNRFEYISDRYAGINLEHNFDKKLLNLLPFMRKSKMRQFWNIKTVWGDLGYSNRLFNRIEFGSYHLRSLKGHTYTELGTGFDNIFRFFRIDAVWRMVPPAVSQPEVPAFGVFGSFKLQF</sequence>
<keyword evidence="1" id="KW-0732">Signal</keyword>
<name>A0A3E1NJB8_9BACT</name>
<reference evidence="2 3" key="1">
    <citation type="submission" date="2018-08" db="EMBL/GenBank/DDBJ databases">
        <title>Chitinophagaceae sp. K23C18032701, a novel bacterium isolated from forest soil.</title>
        <authorList>
            <person name="Wang C."/>
        </authorList>
    </citation>
    <scope>NUCLEOTIDE SEQUENCE [LARGE SCALE GENOMIC DNA]</scope>
    <source>
        <strain evidence="2 3">K23C18032701</strain>
    </source>
</reference>
<dbReference type="OrthoDB" id="983143at2"/>
<dbReference type="SUPFAM" id="SSF49464">
    <property type="entry name" value="Carboxypeptidase regulatory domain-like"/>
    <property type="match status" value="1"/>
</dbReference>
<proteinExistence type="predicted"/>
<evidence type="ECO:0000256" key="1">
    <source>
        <dbReference type="SAM" id="SignalP"/>
    </source>
</evidence>
<comment type="caution">
    <text evidence="2">The sequence shown here is derived from an EMBL/GenBank/DDBJ whole genome shotgun (WGS) entry which is preliminary data.</text>
</comment>
<dbReference type="Proteomes" id="UP000261284">
    <property type="component" value="Unassembled WGS sequence"/>
</dbReference>
<keyword evidence="2" id="KW-0121">Carboxypeptidase</keyword>
<feature type="chain" id="PRO_5017751687" evidence="1">
    <location>
        <begin position="20"/>
        <end position="828"/>
    </location>
</feature>
<accession>A0A3E1NJB8</accession>
<dbReference type="InterPro" id="IPR008969">
    <property type="entry name" value="CarboxyPept-like_regulatory"/>
</dbReference>
<dbReference type="EMBL" id="QTJU01000003">
    <property type="protein sequence ID" value="RFM28030.1"/>
    <property type="molecule type" value="Genomic_DNA"/>
</dbReference>
<keyword evidence="3" id="KW-1185">Reference proteome</keyword>
<dbReference type="Pfam" id="PF18939">
    <property type="entry name" value="DUF5686"/>
    <property type="match status" value="1"/>
</dbReference>
<feature type="signal peptide" evidence="1">
    <location>
        <begin position="1"/>
        <end position="19"/>
    </location>
</feature>
<evidence type="ECO:0000313" key="2">
    <source>
        <dbReference type="EMBL" id="RFM28030.1"/>
    </source>
</evidence>
<keyword evidence="2" id="KW-0378">Hydrolase</keyword>
<evidence type="ECO:0000313" key="3">
    <source>
        <dbReference type="Proteomes" id="UP000261284"/>
    </source>
</evidence>
<dbReference type="AlphaFoldDB" id="A0A3E1NJB8"/>
<dbReference type="GO" id="GO:0004180">
    <property type="term" value="F:carboxypeptidase activity"/>
    <property type="evidence" value="ECO:0007669"/>
    <property type="project" value="UniProtKB-KW"/>
</dbReference>
<organism evidence="2 3">
    <name type="scientific">Deminuibacter soli</name>
    <dbReference type="NCBI Taxonomy" id="2291815"/>
    <lineage>
        <taxon>Bacteria</taxon>
        <taxon>Pseudomonadati</taxon>
        <taxon>Bacteroidota</taxon>
        <taxon>Chitinophagia</taxon>
        <taxon>Chitinophagales</taxon>
        <taxon>Chitinophagaceae</taxon>
        <taxon>Deminuibacter</taxon>
    </lineage>
</organism>